<comment type="similarity">
    <text evidence="1 5">Belongs to the Frigida family.</text>
</comment>
<keyword evidence="3 5" id="KW-0221">Differentiation</keyword>
<reference evidence="7" key="1">
    <citation type="submission" date="2018-11" db="EMBL/GenBank/DDBJ databases">
        <authorList>
            <consortium name="Genoscope - CEA"/>
            <person name="William W."/>
        </authorList>
    </citation>
    <scope>NUCLEOTIDE SEQUENCE</scope>
</reference>
<evidence type="ECO:0000256" key="3">
    <source>
        <dbReference type="ARBA" id="ARBA00022782"/>
    </source>
</evidence>
<sequence length="138" mass="15813">MKGYVKEAREAAERVCKEDKYSLKSQNEATDKEVSALRAVIKIIKDRGLEAEFSEERVEERVEELERQKAQRKRNVEPPQPKPKGRKRPRDPRGGFIGPYTNQLAPGLYNSAAPPQSVYYGQQTGFVMPPFHPAYYSQ</sequence>
<dbReference type="PANTHER" id="PTHR31791">
    <property type="entry name" value="FRIGIDA-LIKE PROTEIN 3-RELATED"/>
    <property type="match status" value="1"/>
</dbReference>
<gene>
    <name evidence="7" type="ORF">BRAA10T44339Z</name>
</gene>
<protein>
    <recommendedName>
        <fullName evidence="5">FRIGIDA-like protein</fullName>
    </recommendedName>
</protein>
<dbReference type="EMBL" id="LR031577">
    <property type="protein sequence ID" value="VDD19337.1"/>
    <property type="molecule type" value="Genomic_DNA"/>
</dbReference>
<name>A0A3P6CKQ3_BRACM</name>
<evidence type="ECO:0000256" key="2">
    <source>
        <dbReference type="ARBA" id="ARBA00022473"/>
    </source>
</evidence>
<dbReference type="InterPro" id="IPR012474">
    <property type="entry name" value="Frigida"/>
</dbReference>
<proteinExistence type="inferred from homology"/>
<dbReference type="Pfam" id="PF07899">
    <property type="entry name" value="Frigida"/>
    <property type="match status" value="1"/>
</dbReference>
<dbReference type="GO" id="GO:0009908">
    <property type="term" value="P:flower development"/>
    <property type="evidence" value="ECO:0007669"/>
    <property type="project" value="UniProtKB-KW"/>
</dbReference>
<keyword evidence="2 5" id="KW-0217">Developmental protein</keyword>
<dbReference type="GO" id="GO:0030154">
    <property type="term" value="P:cell differentiation"/>
    <property type="evidence" value="ECO:0007669"/>
    <property type="project" value="UniProtKB-KW"/>
</dbReference>
<evidence type="ECO:0000313" key="7">
    <source>
        <dbReference type="EMBL" id="VDD19337.1"/>
    </source>
</evidence>
<accession>A0A3P6CKQ3</accession>
<dbReference type="AlphaFoldDB" id="A0A3P6CKQ3"/>
<organism evidence="7">
    <name type="scientific">Brassica campestris</name>
    <name type="common">Field mustard</name>
    <dbReference type="NCBI Taxonomy" id="3711"/>
    <lineage>
        <taxon>Eukaryota</taxon>
        <taxon>Viridiplantae</taxon>
        <taxon>Streptophyta</taxon>
        <taxon>Embryophyta</taxon>
        <taxon>Tracheophyta</taxon>
        <taxon>Spermatophyta</taxon>
        <taxon>Magnoliopsida</taxon>
        <taxon>eudicotyledons</taxon>
        <taxon>Gunneridae</taxon>
        <taxon>Pentapetalae</taxon>
        <taxon>rosids</taxon>
        <taxon>malvids</taxon>
        <taxon>Brassicales</taxon>
        <taxon>Brassicaceae</taxon>
        <taxon>Brassiceae</taxon>
        <taxon>Brassica</taxon>
    </lineage>
</organism>
<evidence type="ECO:0000256" key="6">
    <source>
        <dbReference type="SAM" id="MobiDB-lite"/>
    </source>
</evidence>
<evidence type="ECO:0000256" key="1">
    <source>
        <dbReference type="ARBA" id="ARBA00008956"/>
    </source>
</evidence>
<dbReference type="PANTHER" id="PTHR31791:SF74">
    <property type="entry name" value="FRIGIDA-LIKE PROTEIN 1"/>
    <property type="match status" value="1"/>
</dbReference>
<evidence type="ECO:0000256" key="5">
    <source>
        <dbReference type="RuleBase" id="RU364012"/>
    </source>
</evidence>
<keyword evidence="4 5" id="KW-0287">Flowering</keyword>
<feature type="region of interest" description="Disordered" evidence="6">
    <location>
        <begin position="64"/>
        <end position="102"/>
    </location>
</feature>
<evidence type="ECO:0000256" key="4">
    <source>
        <dbReference type="ARBA" id="ARBA00023089"/>
    </source>
</evidence>